<dbReference type="SUPFAM" id="SSF53474">
    <property type="entry name" value="alpha/beta-Hydrolases"/>
    <property type="match status" value="1"/>
</dbReference>
<dbReference type="Pfam" id="PF00930">
    <property type="entry name" value="DPPIV_N"/>
    <property type="match status" value="1"/>
</dbReference>
<dbReference type="Proteomes" id="UP000198310">
    <property type="component" value="Unassembled WGS sequence"/>
</dbReference>
<dbReference type="InterPro" id="IPR050278">
    <property type="entry name" value="Serine_Prot_S9B/DPPIV"/>
</dbReference>
<proteinExistence type="predicted"/>
<feature type="chain" id="PRO_5013348559" evidence="1">
    <location>
        <begin position="26"/>
        <end position="722"/>
    </location>
</feature>
<keyword evidence="1" id="KW-0732">Signal</keyword>
<dbReference type="GO" id="GO:0006508">
    <property type="term" value="P:proteolysis"/>
    <property type="evidence" value="ECO:0007669"/>
    <property type="project" value="InterPro"/>
</dbReference>
<dbReference type="InterPro" id="IPR029058">
    <property type="entry name" value="AB_hydrolase_fold"/>
</dbReference>
<dbReference type="RefSeq" id="WP_089332628.1">
    <property type="nucleotide sequence ID" value="NZ_FZNS01000004.1"/>
</dbReference>
<dbReference type="InterPro" id="IPR001375">
    <property type="entry name" value="Peptidase_S9_cat"/>
</dbReference>
<dbReference type="PANTHER" id="PTHR11731">
    <property type="entry name" value="PROTEASE FAMILY S9B,C DIPEPTIDYL-PEPTIDASE IV-RELATED"/>
    <property type="match status" value="1"/>
</dbReference>
<dbReference type="InterPro" id="IPR002469">
    <property type="entry name" value="Peptidase_S9B_N"/>
</dbReference>
<evidence type="ECO:0000259" key="2">
    <source>
        <dbReference type="Pfam" id="PF00326"/>
    </source>
</evidence>
<feature type="domain" description="Dipeptidylpeptidase IV N-terminal" evidence="3">
    <location>
        <begin position="84"/>
        <end position="431"/>
    </location>
</feature>
<feature type="signal peptide" evidence="1">
    <location>
        <begin position="1"/>
        <end position="25"/>
    </location>
</feature>
<dbReference type="Pfam" id="PF00326">
    <property type="entry name" value="Peptidase_S9"/>
    <property type="match status" value="1"/>
</dbReference>
<dbReference type="Gene3D" id="2.140.10.30">
    <property type="entry name" value="Dipeptidylpeptidase IV, N-terminal domain"/>
    <property type="match status" value="1"/>
</dbReference>
<sequence>MIQHAVRHVGVAAGLLLCSATLTLAQGNATQWTKDGNGYVRVQQDEIVQLDARDASKSLTLISKQQLTPQGQSAPLKVRRFTFSDDGRQVLLNTNTKKVWRYDTRGDYWVYNLASKQLTQLGKGRPESSLMFAKFSPDGSKVAYVSEHNLYVENLADNRITALTTDGTDRLINGTFDWVYEEELDCRDGFRWAPDGQSIAYWQLDATKTRNYLMMNTTDALYPFTIPVEYPVVGEDPSRCRVGVVPVAGGETRWMNVPGDAVQHYIPRMEWAGNGELILQQLNRRQNESKLMLCTTATGAVKPIYTDTDKAWVDAKAEAVGWNWIEGGKSFVWSSEKDGWRHLYTIDRKGKEKLLTKGNFDVISLESINEKEGTIYFMASPTNATQTYLYKVALKGGSAQRVTPQNLPGSHSYEISPNGKLALHTYSSSTVYPVSDVVALPNHQRLSGGETPAQAKNLKLPTPEFFQVKTVDGVTLDGWMVKPANFDPNKKYPIVFYVYGEPASQTVTDRFGTGSNRLYQGSMAEDGYIYASLENRGAPAPRGREFRKAIYHNIGSLNIRDQAMGAKEVLKNSFVDTSRVAVWGWSGGGSSTLNLLFQYPQIYKTGISIAAVDNQLNYDNIYQERYMGLVPEDKHYFVDNSPLAHAKNLRGNLLLIHGTGDDNVHYNNAEQMINELVRNNKVFQLMSYPNRSHSISEGEGTSRHLAATFTKFLKENCPPGGR</sequence>
<dbReference type="Gene3D" id="3.40.50.1820">
    <property type="entry name" value="alpha/beta hydrolase"/>
    <property type="match status" value="1"/>
</dbReference>
<keyword evidence="5" id="KW-1185">Reference proteome</keyword>
<dbReference type="EMBL" id="FZNS01000004">
    <property type="protein sequence ID" value="SNR58720.1"/>
    <property type="molecule type" value="Genomic_DNA"/>
</dbReference>
<dbReference type="PANTHER" id="PTHR11731:SF193">
    <property type="entry name" value="DIPEPTIDYL PEPTIDASE 9"/>
    <property type="match status" value="1"/>
</dbReference>
<accession>A0A238XJ26</accession>
<feature type="domain" description="Peptidase S9 prolyl oligopeptidase catalytic" evidence="2">
    <location>
        <begin position="522"/>
        <end position="716"/>
    </location>
</feature>
<evidence type="ECO:0000313" key="4">
    <source>
        <dbReference type="EMBL" id="SNR58720.1"/>
    </source>
</evidence>
<protein>
    <submittedName>
        <fullName evidence="4">Dipeptidyl-peptidase-4</fullName>
    </submittedName>
</protein>
<evidence type="ECO:0000256" key="1">
    <source>
        <dbReference type="SAM" id="SignalP"/>
    </source>
</evidence>
<reference evidence="5" key="1">
    <citation type="submission" date="2017-06" db="EMBL/GenBank/DDBJ databases">
        <authorList>
            <person name="Varghese N."/>
            <person name="Submissions S."/>
        </authorList>
    </citation>
    <scope>NUCLEOTIDE SEQUENCE [LARGE SCALE GENOMIC DNA]</scope>
    <source>
        <strain evidence="5">DSM 28041</strain>
    </source>
</reference>
<dbReference type="SUPFAM" id="SSF82171">
    <property type="entry name" value="DPP6 N-terminal domain-like"/>
    <property type="match status" value="1"/>
</dbReference>
<dbReference type="GO" id="GO:0008239">
    <property type="term" value="F:dipeptidyl-peptidase activity"/>
    <property type="evidence" value="ECO:0007669"/>
    <property type="project" value="TreeGrafter"/>
</dbReference>
<organism evidence="4 5">
    <name type="scientific">Hymenobacter mucosus</name>
    <dbReference type="NCBI Taxonomy" id="1411120"/>
    <lineage>
        <taxon>Bacteria</taxon>
        <taxon>Pseudomonadati</taxon>
        <taxon>Bacteroidota</taxon>
        <taxon>Cytophagia</taxon>
        <taxon>Cytophagales</taxon>
        <taxon>Hymenobacteraceae</taxon>
        <taxon>Hymenobacter</taxon>
    </lineage>
</organism>
<gene>
    <name evidence="4" type="ORF">SAMN06269173_104140</name>
</gene>
<evidence type="ECO:0000313" key="5">
    <source>
        <dbReference type="Proteomes" id="UP000198310"/>
    </source>
</evidence>
<name>A0A238XJ26_9BACT</name>
<dbReference type="GO" id="GO:0008236">
    <property type="term" value="F:serine-type peptidase activity"/>
    <property type="evidence" value="ECO:0007669"/>
    <property type="project" value="InterPro"/>
</dbReference>
<dbReference type="AlphaFoldDB" id="A0A238XJ26"/>
<evidence type="ECO:0000259" key="3">
    <source>
        <dbReference type="Pfam" id="PF00930"/>
    </source>
</evidence>